<organism evidence="5 6">
    <name type="scientific">Lentibacter algarum</name>
    <dbReference type="NCBI Taxonomy" id="576131"/>
    <lineage>
        <taxon>Bacteria</taxon>
        <taxon>Pseudomonadati</taxon>
        <taxon>Pseudomonadota</taxon>
        <taxon>Alphaproteobacteria</taxon>
        <taxon>Rhodobacterales</taxon>
        <taxon>Roseobacteraceae</taxon>
        <taxon>Lentibacter</taxon>
    </lineage>
</organism>
<evidence type="ECO:0000313" key="6">
    <source>
        <dbReference type="Proteomes" id="UP000199026"/>
    </source>
</evidence>
<dbReference type="SMART" id="SM00028">
    <property type="entry name" value="TPR"/>
    <property type="match status" value="2"/>
</dbReference>
<dbReference type="GO" id="GO:0030313">
    <property type="term" value="C:cell envelope"/>
    <property type="evidence" value="ECO:0007669"/>
    <property type="project" value="UniProtKB-SubCell"/>
</dbReference>
<dbReference type="InterPro" id="IPR051263">
    <property type="entry name" value="C-type_cytochrome_biogenesis"/>
</dbReference>
<dbReference type="GeneID" id="78125841"/>
<keyword evidence="6" id="KW-1185">Reference proteome</keyword>
<name>A0A1H3N956_9RHOB</name>
<dbReference type="Gene3D" id="1.25.40.10">
    <property type="entry name" value="Tetratricopeptide repeat domain"/>
    <property type="match status" value="2"/>
</dbReference>
<dbReference type="InterPro" id="IPR011990">
    <property type="entry name" value="TPR-like_helical_dom_sf"/>
</dbReference>
<dbReference type="GO" id="GO:0005886">
    <property type="term" value="C:plasma membrane"/>
    <property type="evidence" value="ECO:0007669"/>
    <property type="project" value="TreeGrafter"/>
</dbReference>
<feature type="transmembrane region" description="Helical" evidence="4">
    <location>
        <begin position="92"/>
        <end position="110"/>
    </location>
</feature>
<evidence type="ECO:0000256" key="3">
    <source>
        <dbReference type="PROSITE-ProRule" id="PRU00339"/>
    </source>
</evidence>
<dbReference type="RefSeq" id="WP_089894280.1">
    <property type="nucleotide sequence ID" value="NZ_FNPR01000006.1"/>
</dbReference>
<protein>
    <submittedName>
        <fullName evidence="5">Cytochrome c-type biogenesis protein CcmH</fullName>
    </submittedName>
</protein>
<keyword evidence="3" id="KW-0802">TPR repeat</keyword>
<sequence length="386" mass="41607">MIFAWMVLLTVLSVGFVVFPLLWQRQVPSAALDSTPAVLVDQLDEVQRDLDRRVISTSEAAAAQQEIKRRILAAARRATSGQVADNTSGRGTLFLAAFFVPLVAVGYYAIMGSPEISSLAYADRQAERAEQQKITELTDKLYARLTSEPSGGASEGWMLLGQTYYRMGDYTQAAAAFESVAIRDDATSATFSMLAEALVSAEQGIVTPRAETAIDRAIALDPSNPAGVFYKSMALAQKGKEPAAHALLLSHLETADGFAPWMEAFVAQANQIAQTLGRDPIALMDYAPMASGGAGPTAEDIAAAGEMSAEDRGEFIRSMVNRLAERLEENPDDLDGWLQLANAYKVLGEQKNAVSAYERASTLLSDLAPGDPRHRVVEQALSELKQ</sequence>
<evidence type="ECO:0000256" key="2">
    <source>
        <dbReference type="ARBA" id="ARBA00022748"/>
    </source>
</evidence>
<dbReference type="AlphaFoldDB" id="A0A1H3N956"/>
<keyword evidence="4" id="KW-1133">Transmembrane helix</keyword>
<evidence type="ECO:0000256" key="4">
    <source>
        <dbReference type="SAM" id="Phobius"/>
    </source>
</evidence>
<keyword evidence="4" id="KW-0472">Membrane</keyword>
<dbReference type="SUPFAM" id="SSF48452">
    <property type="entry name" value="TPR-like"/>
    <property type="match status" value="1"/>
</dbReference>
<keyword evidence="2" id="KW-0201">Cytochrome c-type biogenesis</keyword>
<feature type="repeat" description="TPR" evidence="3">
    <location>
        <begin position="154"/>
        <end position="187"/>
    </location>
</feature>
<dbReference type="STRING" id="576131.SAMN05444486_10614"/>
<dbReference type="InterPro" id="IPR017560">
    <property type="entry name" value="Cyt_c_biogenesis_CcmI"/>
</dbReference>
<dbReference type="PANTHER" id="PTHR47870:SF1">
    <property type="entry name" value="CYTOCHROME C-TYPE BIOGENESIS PROTEIN CCMH"/>
    <property type="match status" value="1"/>
</dbReference>
<dbReference type="PANTHER" id="PTHR47870">
    <property type="entry name" value="CYTOCHROME C-TYPE BIOGENESIS PROTEIN CCMH"/>
    <property type="match status" value="1"/>
</dbReference>
<gene>
    <name evidence="5" type="ORF">SAMN05444486_10614</name>
</gene>
<comment type="subcellular location">
    <subcellularLocation>
        <location evidence="1">Cell envelope</location>
    </subcellularLocation>
</comment>
<dbReference type="NCBIfam" id="TIGR03142">
    <property type="entry name" value="cytochro_ccmI"/>
    <property type="match status" value="1"/>
</dbReference>
<feature type="transmembrane region" description="Helical" evidence="4">
    <location>
        <begin position="6"/>
        <end position="23"/>
    </location>
</feature>
<keyword evidence="4" id="KW-0812">Transmembrane</keyword>
<dbReference type="Pfam" id="PF13181">
    <property type="entry name" value="TPR_8"/>
    <property type="match status" value="2"/>
</dbReference>
<reference evidence="5 6" key="1">
    <citation type="submission" date="2016-10" db="EMBL/GenBank/DDBJ databases">
        <authorList>
            <person name="de Groot N.N."/>
        </authorList>
    </citation>
    <scope>NUCLEOTIDE SEQUENCE [LARGE SCALE GENOMIC DNA]</scope>
    <source>
        <strain evidence="5 6">DSM 24677</strain>
    </source>
</reference>
<dbReference type="OrthoDB" id="9815847at2"/>
<dbReference type="EMBL" id="FNPR01000006">
    <property type="protein sequence ID" value="SDY85422.1"/>
    <property type="molecule type" value="Genomic_DNA"/>
</dbReference>
<evidence type="ECO:0000313" key="5">
    <source>
        <dbReference type="EMBL" id="SDY85422.1"/>
    </source>
</evidence>
<proteinExistence type="predicted"/>
<dbReference type="GO" id="GO:0017004">
    <property type="term" value="P:cytochrome complex assembly"/>
    <property type="evidence" value="ECO:0007669"/>
    <property type="project" value="UniProtKB-KW"/>
</dbReference>
<accession>A0A1H3N956</accession>
<dbReference type="InterPro" id="IPR019734">
    <property type="entry name" value="TPR_rpt"/>
</dbReference>
<evidence type="ECO:0000256" key="1">
    <source>
        <dbReference type="ARBA" id="ARBA00004196"/>
    </source>
</evidence>
<dbReference type="Proteomes" id="UP000199026">
    <property type="component" value="Unassembled WGS sequence"/>
</dbReference>
<dbReference type="PROSITE" id="PS50005">
    <property type="entry name" value="TPR"/>
    <property type="match status" value="1"/>
</dbReference>